<keyword evidence="4" id="KW-0804">Transcription</keyword>
<dbReference type="Gene3D" id="1.10.10.10">
    <property type="entry name" value="Winged helix-like DNA-binding domain superfamily/Winged helix DNA-binding domain"/>
    <property type="match status" value="1"/>
</dbReference>
<dbReference type="InterPro" id="IPR029016">
    <property type="entry name" value="GAF-like_dom_sf"/>
</dbReference>
<dbReference type="Pfam" id="PF13185">
    <property type="entry name" value="GAF_2"/>
    <property type="match status" value="1"/>
</dbReference>
<dbReference type="Pfam" id="PF03861">
    <property type="entry name" value="ANTAR"/>
    <property type="match status" value="1"/>
</dbReference>
<evidence type="ECO:0000313" key="8">
    <source>
        <dbReference type="Proteomes" id="UP000198680"/>
    </source>
</evidence>
<dbReference type="SUPFAM" id="SSF52172">
    <property type="entry name" value="CheY-like"/>
    <property type="match status" value="1"/>
</dbReference>
<dbReference type="SMART" id="SM00065">
    <property type="entry name" value="GAF"/>
    <property type="match status" value="1"/>
</dbReference>
<keyword evidence="2" id="KW-0418">Kinase</keyword>
<gene>
    <name evidence="7" type="ORF">SAMN05660642_01706</name>
</gene>
<dbReference type="InterPro" id="IPR012074">
    <property type="entry name" value="GAF_ANTAR"/>
</dbReference>
<dbReference type="GO" id="GO:0003723">
    <property type="term" value="F:RNA binding"/>
    <property type="evidence" value="ECO:0007669"/>
    <property type="project" value="InterPro"/>
</dbReference>
<reference evidence="8" key="1">
    <citation type="submission" date="2016-10" db="EMBL/GenBank/DDBJ databases">
        <authorList>
            <person name="Varghese N."/>
            <person name="Submissions S."/>
        </authorList>
    </citation>
    <scope>NUCLEOTIDE SEQUENCE [LARGE SCALE GENOMIC DNA]</scope>
    <source>
        <strain evidence="8">DSM 45419</strain>
    </source>
</reference>
<evidence type="ECO:0000256" key="2">
    <source>
        <dbReference type="ARBA" id="ARBA00022777"/>
    </source>
</evidence>
<keyword evidence="3" id="KW-0805">Transcription regulation</keyword>
<feature type="domain" description="ANTAR" evidence="6">
    <location>
        <begin position="173"/>
        <end position="234"/>
    </location>
</feature>
<accession>A0A1G9QL84</accession>
<dbReference type="InterPro" id="IPR011006">
    <property type="entry name" value="CheY-like_superfamily"/>
</dbReference>
<dbReference type="Gene3D" id="3.30.450.40">
    <property type="match status" value="1"/>
</dbReference>
<dbReference type="OrthoDB" id="4629915at2"/>
<keyword evidence="8" id="KW-1185">Reference proteome</keyword>
<dbReference type="AlphaFoldDB" id="A0A1G9QL84"/>
<feature type="region of interest" description="Disordered" evidence="5">
    <location>
        <begin position="1"/>
        <end position="20"/>
    </location>
</feature>
<dbReference type="PROSITE" id="PS50921">
    <property type="entry name" value="ANTAR"/>
    <property type="match status" value="1"/>
</dbReference>
<dbReference type="PIRSF" id="PIRSF036625">
    <property type="entry name" value="GAF_ANTAR"/>
    <property type="match status" value="1"/>
</dbReference>
<evidence type="ECO:0000313" key="7">
    <source>
        <dbReference type="EMBL" id="SDM11277.1"/>
    </source>
</evidence>
<name>A0A1G9QL84_9ACTN</name>
<dbReference type="InterPro" id="IPR003018">
    <property type="entry name" value="GAF"/>
</dbReference>
<evidence type="ECO:0000256" key="1">
    <source>
        <dbReference type="ARBA" id="ARBA00022679"/>
    </source>
</evidence>
<dbReference type="SUPFAM" id="SSF55781">
    <property type="entry name" value="GAF domain-like"/>
    <property type="match status" value="1"/>
</dbReference>
<sequence>MARSENQRSTEAEKALDHLGQRSLRELSMESLLQSMADLTKRVMPGDPEASVTLLIKDQPSTVVDTGPLALGLDEVQYERGDGPCLHTARNGVLVEIGDTRADSRWPDYARYVAEHGVLSMLAVPLLLAGEEQVAGSLNVYARRPDAFDEASRAVATGFAPYAAVAAGTVQAYRSARTTADNLQIALESRAVIEQAKGILIERHKLTPDQAFDALATVSMSRNVKVRDIAEHLVRTGELPLVRTRSSQSAARAVQQRDQ</sequence>
<protein>
    <submittedName>
        <fullName evidence="7">GAF domain-containing protein</fullName>
    </submittedName>
</protein>
<organism evidence="7 8">
    <name type="scientific">Geodermatophilus siccatus</name>
    <dbReference type="NCBI Taxonomy" id="1137991"/>
    <lineage>
        <taxon>Bacteria</taxon>
        <taxon>Bacillati</taxon>
        <taxon>Actinomycetota</taxon>
        <taxon>Actinomycetes</taxon>
        <taxon>Geodermatophilales</taxon>
        <taxon>Geodermatophilaceae</taxon>
        <taxon>Geodermatophilus</taxon>
    </lineage>
</organism>
<dbReference type="GO" id="GO:0016301">
    <property type="term" value="F:kinase activity"/>
    <property type="evidence" value="ECO:0007669"/>
    <property type="project" value="UniProtKB-KW"/>
</dbReference>
<dbReference type="InterPro" id="IPR036388">
    <property type="entry name" value="WH-like_DNA-bd_sf"/>
</dbReference>
<keyword evidence="1" id="KW-0808">Transferase</keyword>
<dbReference type="STRING" id="1137991.SAMN05660642_01706"/>
<evidence type="ECO:0000259" key="6">
    <source>
        <dbReference type="PROSITE" id="PS50921"/>
    </source>
</evidence>
<evidence type="ECO:0000256" key="3">
    <source>
        <dbReference type="ARBA" id="ARBA00023015"/>
    </source>
</evidence>
<evidence type="ECO:0000256" key="5">
    <source>
        <dbReference type="SAM" id="MobiDB-lite"/>
    </source>
</evidence>
<dbReference type="InterPro" id="IPR005561">
    <property type="entry name" value="ANTAR"/>
</dbReference>
<evidence type="ECO:0000256" key="4">
    <source>
        <dbReference type="ARBA" id="ARBA00023163"/>
    </source>
</evidence>
<dbReference type="SMART" id="SM01012">
    <property type="entry name" value="ANTAR"/>
    <property type="match status" value="1"/>
</dbReference>
<dbReference type="EMBL" id="FNHE01000003">
    <property type="protein sequence ID" value="SDM11277.1"/>
    <property type="molecule type" value="Genomic_DNA"/>
</dbReference>
<dbReference type="Proteomes" id="UP000198680">
    <property type="component" value="Unassembled WGS sequence"/>
</dbReference>
<proteinExistence type="predicted"/>